<evidence type="ECO:0000313" key="3">
    <source>
        <dbReference type="Proteomes" id="UP000287651"/>
    </source>
</evidence>
<dbReference type="AlphaFoldDB" id="A0A426Y150"/>
<feature type="region of interest" description="Disordered" evidence="1">
    <location>
        <begin position="1"/>
        <end position="60"/>
    </location>
</feature>
<evidence type="ECO:0000313" key="2">
    <source>
        <dbReference type="EMBL" id="RRT45434.1"/>
    </source>
</evidence>
<comment type="caution">
    <text evidence="2">The sequence shown here is derived from an EMBL/GenBank/DDBJ whole genome shotgun (WGS) entry which is preliminary data.</text>
</comment>
<gene>
    <name evidence="2" type="ORF">B296_00028563</name>
</gene>
<dbReference type="EMBL" id="AMZH03015833">
    <property type="protein sequence ID" value="RRT45434.1"/>
    <property type="molecule type" value="Genomic_DNA"/>
</dbReference>
<protein>
    <submittedName>
        <fullName evidence="2">Uncharacterized protein</fullName>
    </submittedName>
</protein>
<accession>A0A426Y150</accession>
<organism evidence="2 3">
    <name type="scientific">Ensete ventricosum</name>
    <name type="common">Abyssinian banana</name>
    <name type="synonym">Musa ensete</name>
    <dbReference type="NCBI Taxonomy" id="4639"/>
    <lineage>
        <taxon>Eukaryota</taxon>
        <taxon>Viridiplantae</taxon>
        <taxon>Streptophyta</taxon>
        <taxon>Embryophyta</taxon>
        <taxon>Tracheophyta</taxon>
        <taxon>Spermatophyta</taxon>
        <taxon>Magnoliopsida</taxon>
        <taxon>Liliopsida</taxon>
        <taxon>Zingiberales</taxon>
        <taxon>Musaceae</taxon>
        <taxon>Ensete</taxon>
    </lineage>
</organism>
<name>A0A426Y150_ENSVE</name>
<sequence length="221" mass="24293">MTSCQSNKGERNREPMEQTEGLRNKLTADSEAIALKPTHPRRSSSAPIHGRETAVQASRACRRRGPLPHCIKVLDGGFRSIWVHLEIGFRERRGPRDERYEEISRTRMAGTAALSSLALVFEIYMDTYFAIKYLVREVAGVVVLSEVDGGVVAGGHPDDGGQDVDQVLLCVQHRPPWLVLLVGVPLGSDLRPPFLELGVLLDMAGIWVVVVDVVGHPLLDG</sequence>
<proteinExistence type="predicted"/>
<evidence type="ECO:0000256" key="1">
    <source>
        <dbReference type="SAM" id="MobiDB-lite"/>
    </source>
</evidence>
<reference evidence="2 3" key="1">
    <citation type="journal article" date="2014" name="Agronomy (Basel)">
        <title>A Draft Genome Sequence for Ensete ventricosum, the Drought-Tolerant Tree Against Hunger.</title>
        <authorList>
            <person name="Harrison J."/>
            <person name="Moore K.A."/>
            <person name="Paszkiewicz K."/>
            <person name="Jones T."/>
            <person name="Grant M."/>
            <person name="Ambacheew D."/>
            <person name="Muzemil S."/>
            <person name="Studholme D.J."/>
        </authorList>
    </citation>
    <scope>NUCLEOTIDE SEQUENCE [LARGE SCALE GENOMIC DNA]</scope>
</reference>
<feature type="compositionally biased region" description="Basic and acidic residues" evidence="1">
    <location>
        <begin position="8"/>
        <end position="28"/>
    </location>
</feature>
<dbReference type="Proteomes" id="UP000287651">
    <property type="component" value="Unassembled WGS sequence"/>
</dbReference>